<protein>
    <recommendedName>
        <fullName evidence="3">DUF4351 domain-containing protein</fullName>
    </recommendedName>
</protein>
<comment type="caution">
    <text evidence="1">The sequence shown here is derived from an EMBL/GenBank/DDBJ whole genome shotgun (WGS) entry which is preliminary data.</text>
</comment>
<dbReference type="AlphaFoldDB" id="A0A927A2R7"/>
<sequence length="92" mass="10559">MLEKSFFYQEILHKGREEGRLKERLSGIELALDVKFGAEGLALMPEILQFSDLDILRTIQKGILIVNTLDELQEIIQSIQTPPNEITEHEHS</sequence>
<dbReference type="RefSeq" id="WP_190563257.1">
    <property type="nucleotide sequence ID" value="NZ_JACJQU010000014.1"/>
</dbReference>
<evidence type="ECO:0000313" key="2">
    <source>
        <dbReference type="Proteomes" id="UP000662185"/>
    </source>
</evidence>
<name>A0A927A2R7_9NOST</name>
<accession>A0A927A2R7</accession>
<keyword evidence="2" id="KW-1185">Reference proteome</keyword>
<evidence type="ECO:0008006" key="3">
    <source>
        <dbReference type="Google" id="ProtNLM"/>
    </source>
</evidence>
<reference evidence="2" key="1">
    <citation type="journal article" date="2020" name="ISME J.">
        <title>Comparative genomics reveals insights into cyanobacterial evolution and habitat adaptation.</title>
        <authorList>
            <person name="Chen M.Y."/>
            <person name="Teng W.K."/>
            <person name="Zhao L."/>
            <person name="Hu C.X."/>
            <person name="Zhou Y.K."/>
            <person name="Han B.P."/>
            <person name="Song L.R."/>
            <person name="Shu W.S."/>
        </authorList>
    </citation>
    <scope>NUCLEOTIDE SEQUENCE [LARGE SCALE GENOMIC DNA]</scope>
    <source>
        <strain evidence="2">FACHB-251</strain>
    </source>
</reference>
<gene>
    <name evidence="1" type="ORF">H6G06_19880</name>
</gene>
<evidence type="ECO:0000313" key="1">
    <source>
        <dbReference type="EMBL" id="MBD2295673.1"/>
    </source>
</evidence>
<dbReference type="Proteomes" id="UP000662185">
    <property type="component" value="Unassembled WGS sequence"/>
</dbReference>
<proteinExistence type="predicted"/>
<organism evidence="1 2">
    <name type="scientific">Anabaena sphaerica FACHB-251</name>
    <dbReference type="NCBI Taxonomy" id="2692883"/>
    <lineage>
        <taxon>Bacteria</taxon>
        <taxon>Bacillati</taxon>
        <taxon>Cyanobacteriota</taxon>
        <taxon>Cyanophyceae</taxon>
        <taxon>Nostocales</taxon>
        <taxon>Nostocaceae</taxon>
        <taxon>Anabaena</taxon>
    </lineage>
</organism>
<dbReference type="EMBL" id="JACJQU010000014">
    <property type="protein sequence ID" value="MBD2295673.1"/>
    <property type="molecule type" value="Genomic_DNA"/>
</dbReference>